<dbReference type="GO" id="GO:0005524">
    <property type="term" value="F:ATP binding"/>
    <property type="evidence" value="ECO:0007669"/>
    <property type="project" value="UniProtKB-KW"/>
</dbReference>
<dbReference type="GO" id="GO:0016301">
    <property type="term" value="F:kinase activity"/>
    <property type="evidence" value="ECO:0007669"/>
    <property type="project" value="UniProtKB-KW"/>
</dbReference>
<keyword evidence="4 10" id="KW-0808">Transferase</keyword>
<dbReference type="PANTHER" id="PTHR43071:SF1">
    <property type="entry name" value="2-AMINO-4-HYDROXY-6-HYDROXYMETHYLDIHYDROPTERIDINE PYROPHOSPHOKINASE"/>
    <property type="match status" value="1"/>
</dbReference>
<dbReference type="AlphaFoldDB" id="A0A3Q9I7U8"/>
<organism evidence="10 11">
    <name type="scientific">Paenibacillus lutimineralis</name>
    <dbReference type="NCBI Taxonomy" id="2707005"/>
    <lineage>
        <taxon>Bacteria</taxon>
        <taxon>Bacillati</taxon>
        <taxon>Bacillota</taxon>
        <taxon>Bacilli</taxon>
        <taxon>Bacillales</taxon>
        <taxon>Paenibacillaceae</taxon>
        <taxon>Paenibacillus</taxon>
    </lineage>
</organism>
<keyword evidence="6 10" id="KW-0418">Kinase</keyword>
<dbReference type="EC" id="2.7.6.3" evidence="3"/>
<dbReference type="Gene3D" id="3.30.70.560">
    <property type="entry name" value="7,8-Dihydro-6-hydroxymethylpterin-pyrophosphokinase HPPK"/>
    <property type="match status" value="1"/>
</dbReference>
<gene>
    <name evidence="10" type="primary">folK</name>
    <name evidence="10" type="ORF">EI981_00365</name>
</gene>
<keyword evidence="8" id="KW-0289">Folate biosynthesis</keyword>
<dbReference type="PANTHER" id="PTHR43071">
    <property type="entry name" value="2-AMINO-4-HYDROXY-6-HYDROXYMETHYLDIHYDROPTERIDINE PYROPHOSPHOKINASE"/>
    <property type="match status" value="1"/>
</dbReference>
<dbReference type="GO" id="GO:0046656">
    <property type="term" value="P:folic acid biosynthetic process"/>
    <property type="evidence" value="ECO:0007669"/>
    <property type="project" value="UniProtKB-KW"/>
</dbReference>
<dbReference type="InterPro" id="IPR000550">
    <property type="entry name" value="Hppk"/>
</dbReference>
<accession>A0A3Q9I7U8</accession>
<reference evidence="11" key="1">
    <citation type="submission" date="2018-12" db="EMBL/GenBank/DDBJ databases">
        <title>Complete genome sequence of Paenibacillus sp. MBLB1234.</title>
        <authorList>
            <person name="Nam Y.-D."/>
            <person name="Kang J."/>
            <person name="Chung W.-H."/>
            <person name="Park Y.S."/>
        </authorList>
    </citation>
    <scope>NUCLEOTIDE SEQUENCE [LARGE SCALE GENOMIC DNA]</scope>
    <source>
        <strain evidence="11">MBLB1234</strain>
    </source>
</reference>
<evidence type="ECO:0000256" key="6">
    <source>
        <dbReference type="ARBA" id="ARBA00022777"/>
    </source>
</evidence>
<evidence type="ECO:0000256" key="5">
    <source>
        <dbReference type="ARBA" id="ARBA00022741"/>
    </source>
</evidence>
<dbReference type="Proteomes" id="UP000270678">
    <property type="component" value="Chromosome"/>
</dbReference>
<keyword evidence="7" id="KW-0067">ATP-binding</keyword>
<evidence type="ECO:0000256" key="1">
    <source>
        <dbReference type="ARBA" id="ARBA00000198"/>
    </source>
</evidence>
<evidence type="ECO:0000256" key="3">
    <source>
        <dbReference type="ARBA" id="ARBA00013253"/>
    </source>
</evidence>
<evidence type="ECO:0000256" key="8">
    <source>
        <dbReference type="ARBA" id="ARBA00022909"/>
    </source>
</evidence>
<dbReference type="SUPFAM" id="SSF55083">
    <property type="entry name" value="6-hydroxymethyl-7,8-dihydropterin pyrophosphokinase, HPPK"/>
    <property type="match status" value="1"/>
</dbReference>
<evidence type="ECO:0000256" key="7">
    <source>
        <dbReference type="ARBA" id="ARBA00022840"/>
    </source>
</evidence>
<keyword evidence="11" id="KW-1185">Reference proteome</keyword>
<dbReference type="GO" id="GO:0046654">
    <property type="term" value="P:tetrahydrofolate biosynthetic process"/>
    <property type="evidence" value="ECO:0007669"/>
    <property type="project" value="UniProtKB-UniPathway"/>
</dbReference>
<dbReference type="NCBIfam" id="TIGR01498">
    <property type="entry name" value="folK"/>
    <property type="match status" value="1"/>
</dbReference>
<dbReference type="Pfam" id="PF01288">
    <property type="entry name" value="HPPK"/>
    <property type="match status" value="1"/>
</dbReference>
<dbReference type="CDD" id="cd00483">
    <property type="entry name" value="HPPK"/>
    <property type="match status" value="1"/>
</dbReference>
<dbReference type="EMBL" id="CP034346">
    <property type="protein sequence ID" value="AZS13102.1"/>
    <property type="molecule type" value="Genomic_DNA"/>
</dbReference>
<proteinExistence type="predicted"/>
<keyword evidence="5" id="KW-0547">Nucleotide-binding</keyword>
<dbReference type="RefSeq" id="WP_126994452.1">
    <property type="nucleotide sequence ID" value="NZ_CP034346.1"/>
</dbReference>
<evidence type="ECO:0000259" key="9">
    <source>
        <dbReference type="PROSITE" id="PS00794"/>
    </source>
</evidence>
<comment type="catalytic activity">
    <reaction evidence="1">
        <text>6-hydroxymethyl-7,8-dihydropterin + ATP = (7,8-dihydropterin-6-yl)methyl diphosphate + AMP + H(+)</text>
        <dbReference type="Rhea" id="RHEA:11412"/>
        <dbReference type="ChEBI" id="CHEBI:15378"/>
        <dbReference type="ChEBI" id="CHEBI:30616"/>
        <dbReference type="ChEBI" id="CHEBI:44841"/>
        <dbReference type="ChEBI" id="CHEBI:72950"/>
        <dbReference type="ChEBI" id="CHEBI:456215"/>
        <dbReference type="EC" id="2.7.6.3"/>
    </reaction>
</comment>
<dbReference type="PROSITE" id="PS00794">
    <property type="entry name" value="HPPK"/>
    <property type="match status" value="1"/>
</dbReference>
<dbReference type="OrthoDB" id="9808041at2"/>
<evidence type="ECO:0000313" key="11">
    <source>
        <dbReference type="Proteomes" id="UP000270678"/>
    </source>
</evidence>
<dbReference type="InterPro" id="IPR035907">
    <property type="entry name" value="Hppk_sf"/>
</dbReference>
<evidence type="ECO:0000256" key="2">
    <source>
        <dbReference type="ARBA" id="ARBA00005051"/>
    </source>
</evidence>
<dbReference type="GO" id="GO:0003848">
    <property type="term" value="F:2-amino-4-hydroxy-6-hydroxymethyldihydropteridine diphosphokinase activity"/>
    <property type="evidence" value="ECO:0007669"/>
    <property type="project" value="UniProtKB-EC"/>
</dbReference>
<evidence type="ECO:0000256" key="4">
    <source>
        <dbReference type="ARBA" id="ARBA00022679"/>
    </source>
</evidence>
<name>A0A3Q9I7U8_9BACL</name>
<dbReference type="KEGG" id="plut:EI981_00365"/>
<sequence>MTTIQTFTDSSEAYIALGANLGDREATLKEAISLLDEHPGITVLRCSNMYETDPVGYADQPDFVNMAIALQTTLTPEALLDVMLQTEQVLGRKRIVKNGPRTVDLDLLWVEGQQSATAHLALPHPRMFERAFVLVPLADIVPTEEASGLYRRVHDALEQMDDKGGVRFWKACNWASASVRSGS</sequence>
<dbReference type="UniPathway" id="UPA00077">
    <property type="reaction ID" value="UER00155"/>
</dbReference>
<feature type="domain" description="7,8-dihydro-6-hydroxymethylpterin-pyrophosphokinase" evidence="9">
    <location>
        <begin position="97"/>
        <end position="108"/>
    </location>
</feature>
<protein>
    <recommendedName>
        <fullName evidence="3">2-amino-4-hydroxy-6-hydroxymethyldihydropteridine diphosphokinase</fullName>
        <ecNumber evidence="3">2.7.6.3</ecNumber>
    </recommendedName>
</protein>
<comment type="pathway">
    <text evidence="2">Cofactor biosynthesis; tetrahydrofolate biosynthesis; 2-amino-4-hydroxy-6-hydroxymethyl-7,8-dihydropteridine diphosphate from 7,8-dihydroneopterin triphosphate: step 4/4.</text>
</comment>
<evidence type="ECO:0000313" key="10">
    <source>
        <dbReference type="EMBL" id="AZS13102.1"/>
    </source>
</evidence>